<proteinExistence type="predicted"/>
<dbReference type="RefSeq" id="WP_184578543.1">
    <property type="nucleotide sequence ID" value="NZ_JACHJT010000001.1"/>
</dbReference>
<accession>A0A7W7W2I3</accession>
<dbReference type="EMBL" id="JACHJT010000001">
    <property type="protein sequence ID" value="MBB4931801.1"/>
    <property type="molecule type" value="Genomic_DNA"/>
</dbReference>
<gene>
    <name evidence="1" type="ORF">F4561_002621</name>
</gene>
<sequence length="54" mass="5961">MTTTDQAPAGPPRVLCTHPCTDPAGHHWIANGVEFEGRRMYRCVRGCDLTTFDA</sequence>
<dbReference type="AlphaFoldDB" id="A0A7W7W2I3"/>
<reference evidence="1 2" key="1">
    <citation type="submission" date="2020-08" db="EMBL/GenBank/DDBJ databases">
        <title>Sequencing the genomes of 1000 actinobacteria strains.</title>
        <authorList>
            <person name="Klenk H.-P."/>
        </authorList>
    </citation>
    <scope>NUCLEOTIDE SEQUENCE [LARGE SCALE GENOMIC DNA]</scope>
    <source>
        <strain evidence="1 2">DSM 102030</strain>
    </source>
</reference>
<evidence type="ECO:0000313" key="1">
    <source>
        <dbReference type="EMBL" id="MBB4931801.1"/>
    </source>
</evidence>
<keyword evidence="2" id="KW-1185">Reference proteome</keyword>
<organism evidence="1 2">
    <name type="scientific">Lipingzhangella halophila</name>
    <dbReference type="NCBI Taxonomy" id="1783352"/>
    <lineage>
        <taxon>Bacteria</taxon>
        <taxon>Bacillati</taxon>
        <taxon>Actinomycetota</taxon>
        <taxon>Actinomycetes</taxon>
        <taxon>Streptosporangiales</taxon>
        <taxon>Nocardiopsidaceae</taxon>
        <taxon>Lipingzhangella</taxon>
    </lineage>
</organism>
<evidence type="ECO:0000313" key="2">
    <source>
        <dbReference type="Proteomes" id="UP000523007"/>
    </source>
</evidence>
<protein>
    <submittedName>
        <fullName evidence="1">Uncharacterized protein</fullName>
    </submittedName>
</protein>
<name>A0A7W7W2I3_9ACTN</name>
<comment type="caution">
    <text evidence="1">The sequence shown here is derived from an EMBL/GenBank/DDBJ whole genome shotgun (WGS) entry which is preliminary data.</text>
</comment>
<dbReference type="Proteomes" id="UP000523007">
    <property type="component" value="Unassembled WGS sequence"/>
</dbReference>